<dbReference type="AlphaFoldDB" id="F8A1K1"/>
<evidence type="ECO:0000259" key="6">
    <source>
        <dbReference type="PROSITE" id="PS50893"/>
    </source>
</evidence>
<evidence type="ECO:0000256" key="2">
    <source>
        <dbReference type="ARBA" id="ARBA00022448"/>
    </source>
</evidence>
<organism evidence="7 8">
    <name type="scientific">Cellulomonas gilvus (strain ATCC 13127 / NRRL B-14078)</name>
    <name type="common">Cellvibrio gilvus</name>
    <dbReference type="NCBI Taxonomy" id="593907"/>
    <lineage>
        <taxon>Bacteria</taxon>
        <taxon>Bacillati</taxon>
        <taxon>Actinomycetota</taxon>
        <taxon>Actinomycetes</taxon>
        <taxon>Micrococcales</taxon>
        <taxon>Cellulomonadaceae</taxon>
        <taxon>Cellulomonas</taxon>
    </lineage>
</organism>
<dbReference type="KEGG" id="cga:Celgi_2386"/>
<dbReference type="eggNOG" id="COG1131">
    <property type="taxonomic scope" value="Bacteria"/>
</dbReference>
<dbReference type="InterPro" id="IPR003593">
    <property type="entry name" value="AAA+_ATPase"/>
</dbReference>
<dbReference type="InterPro" id="IPR003439">
    <property type="entry name" value="ABC_transporter-like_ATP-bd"/>
</dbReference>
<protein>
    <submittedName>
        <fullName evidence="7">ABC transporter related protein</fullName>
    </submittedName>
</protein>
<comment type="similarity">
    <text evidence="1">Belongs to the ABC transporter superfamily.</text>
</comment>
<dbReference type="Proteomes" id="UP000000485">
    <property type="component" value="Chromosome"/>
</dbReference>
<accession>F8A1K1</accession>
<evidence type="ECO:0000256" key="4">
    <source>
        <dbReference type="ARBA" id="ARBA00022840"/>
    </source>
</evidence>
<dbReference type="HOGENOM" id="CLU_000604_1_2_11"/>
<dbReference type="GO" id="GO:0016887">
    <property type="term" value="F:ATP hydrolysis activity"/>
    <property type="evidence" value="ECO:0007669"/>
    <property type="project" value="InterPro"/>
</dbReference>
<dbReference type="EMBL" id="CP002665">
    <property type="protein sequence ID" value="AEI12885.1"/>
    <property type="molecule type" value="Genomic_DNA"/>
</dbReference>
<evidence type="ECO:0000313" key="7">
    <source>
        <dbReference type="EMBL" id="AEI12885.1"/>
    </source>
</evidence>
<feature type="region of interest" description="Disordered" evidence="5">
    <location>
        <begin position="1"/>
        <end position="24"/>
    </location>
</feature>
<proteinExistence type="inferred from homology"/>
<dbReference type="GO" id="GO:0005524">
    <property type="term" value="F:ATP binding"/>
    <property type="evidence" value="ECO:0007669"/>
    <property type="project" value="UniProtKB-KW"/>
</dbReference>
<evidence type="ECO:0000256" key="3">
    <source>
        <dbReference type="ARBA" id="ARBA00022741"/>
    </source>
</evidence>
<evidence type="ECO:0000256" key="1">
    <source>
        <dbReference type="ARBA" id="ARBA00005417"/>
    </source>
</evidence>
<feature type="domain" description="ABC transporter" evidence="6">
    <location>
        <begin position="26"/>
        <end position="257"/>
    </location>
</feature>
<keyword evidence="8" id="KW-1185">Reference proteome</keyword>
<keyword evidence="3" id="KW-0547">Nucleotide-binding</keyword>
<dbReference type="PANTHER" id="PTHR43335:SF4">
    <property type="entry name" value="ABC TRANSPORTER, ATP-BINDING PROTEIN"/>
    <property type="match status" value="1"/>
</dbReference>
<keyword evidence="2" id="KW-0813">Transport</keyword>
<dbReference type="PANTHER" id="PTHR43335">
    <property type="entry name" value="ABC TRANSPORTER, ATP-BINDING PROTEIN"/>
    <property type="match status" value="1"/>
</dbReference>
<dbReference type="InterPro" id="IPR027417">
    <property type="entry name" value="P-loop_NTPase"/>
</dbReference>
<dbReference type="Pfam" id="PF00005">
    <property type="entry name" value="ABC_tran"/>
    <property type="match status" value="1"/>
</dbReference>
<dbReference type="PROSITE" id="PS00211">
    <property type="entry name" value="ABC_TRANSPORTER_1"/>
    <property type="match status" value="1"/>
</dbReference>
<evidence type="ECO:0000313" key="8">
    <source>
        <dbReference type="Proteomes" id="UP000000485"/>
    </source>
</evidence>
<keyword evidence="4" id="KW-0067">ATP-binding</keyword>
<reference evidence="8" key="1">
    <citation type="submission" date="2011-04" db="EMBL/GenBank/DDBJ databases">
        <title>Complete sequence of Cellvibrio gilvus ATCC 13127.</title>
        <authorList>
            <person name="Lucas S."/>
            <person name="Han J."/>
            <person name="Lapidus A."/>
            <person name="Cheng J.-F."/>
            <person name="Goodwin L."/>
            <person name="Pitluck S."/>
            <person name="Peters L."/>
            <person name="Munk A."/>
            <person name="Detter J.C."/>
            <person name="Han C."/>
            <person name="Tapia R."/>
            <person name="Land M."/>
            <person name="Hauser L."/>
            <person name="Kyrpides N."/>
            <person name="Ivanova N."/>
            <person name="Ovchinnikova G."/>
            <person name="Pagani I."/>
            <person name="Mead D."/>
            <person name="Brumm P."/>
            <person name="Woyke T."/>
        </authorList>
    </citation>
    <scope>NUCLEOTIDE SEQUENCE [LARGE SCALE GENOMIC DNA]</scope>
    <source>
        <strain evidence="8">ATCC 13127 / NRRL B-14078</strain>
    </source>
</reference>
<evidence type="ECO:0000256" key="5">
    <source>
        <dbReference type="SAM" id="MobiDB-lite"/>
    </source>
</evidence>
<dbReference type="SUPFAM" id="SSF52540">
    <property type="entry name" value="P-loop containing nucleoside triphosphate hydrolases"/>
    <property type="match status" value="1"/>
</dbReference>
<dbReference type="SMART" id="SM00382">
    <property type="entry name" value="AAA"/>
    <property type="match status" value="1"/>
</dbReference>
<dbReference type="PROSITE" id="PS50893">
    <property type="entry name" value="ABC_TRANSPORTER_2"/>
    <property type="match status" value="1"/>
</dbReference>
<dbReference type="Gene3D" id="3.40.50.300">
    <property type="entry name" value="P-loop containing nucleotide triphosphate hydrolases"/>
    <property type="match status" value="1"/>
</dbReference>
<sequence length="342" mass="36262" precursor="true">MARGRDVVEARDDDEGGTIRNGEPAISTRGLRKTYRRFDLSQVVAVEGLDLDVPAGGVHGFLGPNGSGKTTTIRMLLGLARPDSGRMHIFGVPVPERLPEVVGRVGAIVEQPKFVPTFSGRRNLQILAAGIDVPPTQVEDVLERVGLRERGRDPFRRYSLGMKQRLAIAATLLKDPELLIFDEPTNGLDPAGIHDVRATMRGLADEGRTVLVSSHILSEVEQVADTVSIVTRGRLVASGTVASLVAGRGQVRVGVPDPVVAQRVLTGQGWSVQAEDSGLVVAGAPDAGVVNETLARAGVFAHEVRTVRADLEAAFLELTAGTGPGGIDRPAVRRGVRLGNLS</sequence>
<name>F8A1K1_CELGA</name>
<dbReference type="STRING" id="593907.Celgi_2386"/>
<dbReference type="InterPro" id="IPR017871">
    <property type="entry name" value="ABC_transporter-like_CS"/>
</dbReference>
<gene>
    <name evidence="7" type="ordered locus">Celgi_2386</name>
</gene>
<feature type="compositionally biased region" description="Basic and acidic residues" evidence="5">
    <location>
        <begin position="1"/>
        <end position="10"/>
    </location>
</feature>